<name>A0A0R1V3S0_9LACO</name>
<sequence>MEMFLAVVTNQEIMDVLQLLKGKSSWEIILNTCAPIIASLLTLFISSYTSRKQMEKQFQNERDKIKEDRGLQLKAEERAFIDRESIKKITELLKKMREFYLQETFQIKTLSMYYGLKNINMATEEVKQETLKKILSFSINDDSKYHECRSLLAFADRDIAEDFETFASSLQDFNVEQIYLQYDYLKDGKKPEREELLSPDKVDELYKKFIKDFARISQKMNDELRNYIENSKRID</sequence>
<evidence type="ECO:0000313" key="3">
    <source>
        <dbReference type="Proteomes" id="UP000051166"/>
    </source>
</evidence>
<evidence type="ECO:0000256" key="1">
    <source>
        <dbReference type="SAM" id="Phobius"/>
    </source>
</evidence>
<evidence type="ECO:0000313" key="2">
    <source>
        <dbReference type="EMBL" id="KRL97445.1"/>
    </source>
</evidence>
<dbReference type="STRING" id="1423801.FD50_GL001426"/>
<dbReference type="EMBL" id="AZFQ01000052">
    <property type="protein sequence ID" value="KRL97445.1"/>
    <property type="molecule type" value="Genomic_DNA"/>
</dbReference>
<reference evidence="2 3" key="1">
    <citation type="journal article" date="2015" name="Genome Announc.">
        <title>Expanding the biotechnology potential of lactobacilli through comparative genomics of 213 strains and associated genera.</title>
        <authorList>
            <person name="Sun Z."/>
            <person name="Harris H.M."/>
            <person name="McCann A."/>
            <person name="Guo C."/>
            <person name="Argimon S."/>
            <person name="Zhang W."/>
            <person name="Yang X."/>
            <person name="Jeffery I.B."/>
            <person name="Cooney J.C."/>
            <person name="Kagawa T.F."/>
            <person name="Liu W."/>
            <person name="Song Y."/>
            <person name="Salvetti E."/>
            <person name="Wrobel A."/>
            <person name="Rasinkangas P."/>
            <person name="Parkhill J."/>
            <person name="Rea M.C."/>
            <person name="O'Sullivan O."/>
            <person name="Ritari J."/>
            <person name="Douillard F.P."/>
            <person name="Paul Ross R."/>
            <person name="Yang R."/>
            <person name="Briner A.E."/>
            <person name="Felis G.E."/>
            <person name="de Vos W.M."/>
            <person name="Barrangou R."/>
            <person name="Klaenhammer T.R."/>
            <person name="Caufield P.W."/>
            <person name="Cui Y."/>
            <person name="Zhang H."/>
            <person name="O'Toole P.W."/>
        </authorList>
    </citation>
    <scope>NUCLEOTIDE SEQUENCE [LARGE SCALE GENOMIC DNA]</scope>
    <source>
        <strain evidence="2 3">DSM 16230</strain>
    </source>
</reference>
<keyword evidence="1" id="KW-0472">Membrane</keyword>
<keyword evidence="3" id="KW-1185">Reference proteome</keyword>
<dbReference type="AlphaFoldDB" id="A0A0R1V3S0"/>
<gene>
    <name evidence="2" type="ORF">FD50_GL001426</name>
</gene>
<feature type="transmembrane region" description="Helical" evidence="1">
    <location>
        <begin position="28"/>
        <end position="48"/>
    </location>
</feature>
<comment type="caution">
    <text evidence="2">The sequence shown here is derived from an EMBL/GenBank/DDBJ whole genome shotgun (WGS) entry which is preliminary data.</text>
</comment>
<organism evidence="2 3">
    <name type="scientific">Liquorilactobacillus satsumensis DSM 16230 = JCM 12392</name>
    <dbReference type="NCBI Taxonomy" id="1423801"/>
    <lineage>
        <taxon>Bacteria</taxon>
        <taxon>Bacillati</taxon>
        <taxon>Bacillota</taxon>
        <taxon>Bacilli</taxon>
        <taxon>Lactobacillales</taxon>
        <taxon>Lactobacillaceae</taxon>
        <taxon>Liquorilactobacillus</taxon>
    </lineage>
</organism>
<protein>
    <submittedName>
        <fullName evidence="2">Uncharacterized protein</fullName>
    </submittedName>
</protein>
<dbReference type="PATRIC" id="fig|1423801.4.peg.1461"/>
<keyword evidence="1" id="KW-1133">Transmembrane helix</keyword>
<proteinExistence type="predicted"/>
<dbReference type="Proteomes" id="UP000051166">
    <property type="component" value="Unassembled WGS sequence"/>
</dbReference>
<accession>A0A0R1V3S0</accession>
<keyword evidence="1" id="KW-0812">Transmembrane</keyword>